<organism evidence="8 9">
    <name type="scientific">Nocardioides jiangsuensis</name>
    <dbReference type="NCBI Taxonomy" id="2866161"/>
    <lineage>
        <taxon>Bacteria</taxon>
        <taxon>Bacillati</taxon>
        <taxon>Actinomycetota</taxon>
        <taxon>Actinomycetes</taxon>
        <taxon>Propionibacteriales</taxon>
        <taxon>Nocardioidaceae</taxon>
        <taxon>Nocardioides</taxon>
    </lineage>
</organism>
<dbReference type="EMBL" id="JAIEZQ010000002">
    <property type="protein sequence ID" value="MBY9076224.1"/>
    <property type="molecule type" value="Genomic_DNA"/>
</dbReference>
<comment type="caution">
    <text evidence="8">The sequence shown here is derived from an EMBL/GenBank/DDBJ whole genome shotgun (WGS) entry which is preliminary data.</text>
</comment>
<dbReference type="InterPro" id="IPR013325">
    <property type="entry name" value="RNA_pol_sigma_r2"/>
</dbReference>
<dbReference type="PANTHER" id="PTHR43133">
    <property type="entry name" value="RNA POLYMERASE ECF-TYPE SIGMA FACTO"/>
    <property type="match status" value="1"/>
</dbReference>
<dbReference type="CDD" id="cd06171">
    <property type="entry name" value="Sigma70_r4"/>
    <property type="match status" value="1"/>
</dbReference>
<keyword evidence="4" id="KW-0238">DNA-binding</keyword>
<evidence type="ECO:0000259" key="7">
    <source>
        <dbReference type="Pfam" id="PF08281"/>
    </source>
</evidence>
<name>A0ABS7RP49_9ACTN</name>
<evidence type="ECO:0000259" key="6">
    <source>
        <dbReference type="Pfam" id="PF04542"/>
    </source>
</evidence>
<dbReference type="Proteomes" id="UP000754710">
    <property type="component" value="Unassembled WGS sequence"/>
</dbReference>
<dbReference type="PANTHER" id="PTHR43133:SF50">
    <property type="entry name" value="ECF RNA POLYMERASE SIGMA FACTOR SIGM"/>
    <property type="match status" value="1"/>
</dbReference>
<feature type="domain" description="RNA polymerase sigma-70 region 2" evidence="6">
    <location>
        <begin position="17"/>
        <end position="82"/>
    </location>
</feature>
<dbReference type="InterPro" id="IPR014325">
    <property type="entry name" value="RNA_pol_sigma-E_actinobac"/>
</dbReference>
<dbReference type="Gene3D" id="1.10.1740.10">
    <property type="match status" value="1"/>
</dbReference>
<evidence type="ECO:0000256" key="1">
    <source>
        <dbReference type="ARBA" id="ARBA00010641"/>
    </source>
</evidence>
<dbReference type="InterPro" id="IPR013249">
    <property type="entry name" value="RNA_pol_sigma70_r4_t2"/>
</dbReference>
<keyword evidence="2" id="KW-0805">Transcription regulation</keyword>
<evidence type="ECO:0000256" key="4">
    <source>
        <dbReference type="ARBA" id="ARBA00023125"/>
    </source>
</evidence>
<dbReference type="NCBIfam" id="TIGR02937">
    <property type="entry name" value="sigma70-ECF"/>
    <property type="match status" value="1"/>
</dbReference>
<dbReference type="SUPFAM" id="SSF88946">
    <property type="entry name" value="Sigma2 domain of RNA polymerase sigma factors"/>
    <property type="match status" value="1"/>
</dbReference>
<evidence type="ECO:0000256" key="5">
    <source>
        <dbReference type="ARBA" id="ARBA00023163"/>
    </source>
</evidence>
<dbReference type="InterPro" id="IPR013324">
    <property type="entry name" value="RNA_pol_sigma_r3/r4-like"/>
</dbReference>
<evidence type="ECO:0000256" key="2">
    <source>
        <dbReference type="ARBA" id="ARBA00023015"/>
    </source>
</evidence>
<sequence length="177" mass="19661">MTTEPLAGSDFTTYVAARRRTLLGSARAITGDDHAAEDLVQCALTKVYRAWPQIRDPQAVDAYVRRAMVNQNTSWWRQAWRREERATGIVPEPRAPGRAMATAGPAAEVGIEDRSLLWDLVQQLPARQRTAVVLRYYEDLPEAEVAGLMRCSVGTVKSNTSRGLATLRRMYVDATAA</sequence>
<accession>A0ABS7RP49</accession>
<dbReference type="InterPro" id="IPR014284">
    <property type="entry name" value="RNA_pol_sigma-70_dom"/>
</dbReference>
<feature type="domain" description="RNA polymerase sigma factor 70 region 4 type 2" evidence="7">
    <location>
        <begin position="116"/>
        <end position="167"/>
    </location>
</feature>
<reference evidence="8 9" key="1">
    <citation type="submission" date="2021-08" db="EMBL/GenBank/DDBJ databases">
        <title>Nocardioides bacterium WL0053 sp. nov., isolated from the sediment.</title>
        <authorList>
            <person name="Wang L."/>
            <person name="Zhang D."/>
            <person name="Zhang A."/>
        </authorList>
    </citation>
    <scope>NUCLEOTIDE SEQUENCE [LARGE SCALE GENOMIC DNA]</scope>
    <source>
        <strain evidence="8 9">WL0053</strain>
    </source>
</reference>
<evidence type="ECO:0000313" key="8">
    <source>
        <dbReference type="EMBL" id="MBY9076224.1"/>
    </source>
</evidence>
<evidence type="ECO:0000313" key="9">
    <source>
        <dbReference type="Proteomes" id="UP000754710"/>
    </source>
</evidence>
<dbReference type="InterPro" id="IPR007627">
    <property type="entry name" value="RNA_pol_sigma70_r2"/>
</dbReference>
<comment type="similarity">
    <text evidence="1">Belongs to the sigma-70 factor family. ECF subfamily.</text>
</comment>
<dbReference type="Gene3D" id="1.10.10.10">
    <property type="entry name" value="Winged helix-like DNA-binding domain superfamily/Winged helix DNA-binding domain"/>
    <property type="match status" value="1"/>
</dbReference>
<protein>
    <submittedName>
        <fullName evidence="8">SigE family RNA polymerase sigma factor</fullName>
    </submittedName>
</protein>
<dbReference type="InterPro" id="IPR039425">
    <property type="entry name" value="RNA_pol_sigma-70-like"/>
</dbReference>
<dbReference type="NCBIfam" id="TIGR02983">
    <property type="entry name" value="SigE-fam_strep"/>
    <property type="match status" value="1"/>
</dbReference>
<dbReference type="SUPFAM" id="SSF88659">
    <property type="entry name" value="Sigma3 and sigma4 domains of RNA polymerase sigma factors"/>
    <property type="match status" value="1"/>
</dbReference>
<gene>
    <name evidence="8" type="ORF">K1X13_15430</name>
</gene>
<evidence type="ECO:0000256" key="3">
    <source>
        <dbReference type="ARBA" id="ARBA00023082"/>
    </source>
</evidence>
<dbReference type="InterPro" id="IPR036388">
    <property type="entry name" value="WH-like_DNA-bd_sf"/>
</dbReference>
<keyword evidence="5" id="KW-0804">Transcription</keyword>
<proteinExistence type="inferred from homology"/>
<dbReference type="Pfam" id="PF08281">
    <property type="entry name" value="Sigma70_r4_2"/>
    <property type="match status" value="1"/>
</dbReference>
<keyword evidence="3" id="KW-0731">Sigma factor</keyword>
<dbReference type="Pfam" id="PF04542">
    <property type="entry name" value="Sigma70_r2"/>
    <property type="match status" value="1"/>
</dbReference>
<keyword evidence="9" id="KW-1185">Reference proteome</keyword>